<name>A0AAJ7TTV5_PETMA</name>
<evidence type="ECO:0000313" key="5">
    <source>
        <dbReference type="RefSeq" id="XP_032824023.1"/>
    </source>
</evidence>
<dbReference type="KEGG" id="pmrn:116950416"/>
<dbReference type="AlphaFoldDB" id="A0AAJ7TTV5"/>
<accession>A0AAJ7TTV5</accession>
<keyword evidence="1" id="KW-0175">Coiled coil</keyword>
<feature type="coiled-coil region" evidence="1">
    <location>
        <begin position="122"/>
        <end position="187"/>
    </location>
</feature>
<dbReference type="InterPro" id="IPR001660">
    <property type="entry name" value="SAM"/>
</dbReference>
<protein>
    <submittedName>
        <fullName evidence="5">Kazrin isoform X1</fullName>
    </submittedName>
</protein>
<feature type="compositionally biased region" description="Low complexity" evidence="2">
    <location>
        <begin position="22"/>
        <end position="31"/>
    </location>
</feature>
<gene>
    <name evidence="5" type="primary">KAZN</name>
</gene>
<dbReference type="PANTHER" id="PTHR12776:SF1">
    <property type="entry name" value="KAZRIN"/>
    <property type="match status" value="1"/>
</dbReference>
<dbReference type="InterPro" id="IPR013761">
    <property type="entry name" value="SAM/pointed_sf"/>
</dbReference>
<dbReference type="PROSITE" id="PS50105">
    <property type="entry name" value="SAM_DOMAIN"/>
    <property type="match status" value="2"/>
</dbReference>
<dbReference type="InterPro" id="IPR037615">
    <property type="entry name" value="Kazrin_SAM_rpt_2"/>
</dbReference>
<organism evidence="4 5">
    <name type="scientific">Petromyzon marinus</name>
    <name type="common">Sea lamprey</name>
    <dbReference type="NCBI Taxonomy" id="7757"/>
    <lineage>
        <taxon>Eukaryota</taxon>
        <taxon>Metazoa</taxon>
        <taxon>Chordata</taxon>
        <taxon>Craniata</taxon>
        <taxon>Vertebrata</taxon>
        <taxon>Cyclostomata</taxon>
        <taxon>Hyperoartia</taxon>
        <taxon>Petromyzontiformes</taxon>
        <taxon>Petromyzontidae</taxon>
        <taxon>Petromyzon</taxon>
    </lineage>
</organism>
<dbReference type="CTD" id="23254"/>
<feature type="compositionally biased region" description="Basic and acidic residues" evidence="2">
    <location>
        <begin position="745"/>
        <end position="756"/>
    </location>
</feature>
<feature type="region of interest" description="Disordered" evidence="2">
    <location>
        <begin position="745"/>
        <end position="765"/>
    </location>
</feature>
<dbReference type="InterPro" id="IPR059089">
    <property type="entry name" value="Kazrin_N"/>
</dbReference>
<dbReference type="Pfam" id="PF07647">
    <property type="entry name" value="SAM_2"/>
    <property type="match status" value="1"/>
</dbReference>
<evidence type="ECO:0000256" key="1">
    <source>
        <dbReference type="SAM" id="Coils"/>
    </source>
</evidence>
<feature type="compositionally biased region" description="Polar residues" evidence="2">
    <location>
        <begin position="344"/>
        <end position="355"/>
    </location>
</feature>
<feature type="region of interest" description="Disordered" evidence="2">
    <location>
        <begin position="256"/>
        <end position="287"/>
    </location>
</feature>
<keyword evidence="4" id="KW-1185">Reference proteome</keyword>
<proteinExistence type="predicted"/>
<feature type="compositionally biased region" description="Polar residues" evidence="2">
    <location>
        <begin position="270"/>
        <end position="280"/>
    </location>
</feature>
<dbReference type="Gene3D" id="1.10.150.50">
    <property type="entry name" value="Transcription Factor, Ets-1"/>
    <property type="match status" value="3"/>
</dbReference>
<evidence type="ECO:0000256" key="2">
    <source>
        <dbReference type="SAM" id="MobiDB-lite"/>
    </source>
</evidence>
<dbReference type="InterPro" id="IPR037614">
    <property type="entry name" value="Kazrin"/>
</dbReference>
<dbReference type="SMART" id="SM00454">
    <property type="entry name" value="SAM"/>
    <property type="match status" value="3"/>
</dbReference>
<dbReference type="Proteomes" id="UP001318040">
    <property type="component" value="Chromosome 39"/>
</dbReference>
<feature type="domain" description="SAM" evidence="3">
    <location>
        <begin position="477"/>
        <end position="542"/>
    </location>
</feature>
<dbReference type="CDD" id="cd09567">
    <property type="entry name" value="SAM_kazrin_repeat2"/>
    <property type="match status" value="1"/>
</dbReference>
<evidence type="ECO:0000313" key="4">
    <source>
        <dbReference type="Proteomes" id="UP001318040"/>
    </source>
</evidence>
<feature type="domain" description="SAM" evidence="3">
    <location>
        <begin position="566"/>
        <end position="622"/>
    </location>
</feature>
<reference evidence="5" key="1">
    <citation type="submission" date="2025-08" db="UniProtKB">
        <authorList>
            <consortium name="RefSeq"/>
        </authorList>
    </citation>
    <scope>IDENTIFICATION</scope>
    <source>
        <tissue evidence="5">Sperm</tissue>
    </source>
</reference>
<dbReference type="PANTHER" id="PTHR12776">
    <property type="entry name" value="KAZRIN-RELATED"/>
    <property type="match status" value="1"/>
</dbReference>
<dbReference type="Pfam" id="PF25986">
    <property type="entry name" value="Kazrin"/>
    <property type="match status" value="1"/>
</dbReference>
<feature type="region of interest" description="Disordered" evidence="2">
    <location>
        <begin position="1"/>
        <end position="51"/>
    </location>
</feature>
<sequence>MSAQYSGLQALPGGDLGDGARLRGAASSASVSRREVRDGGGGGGDRGQMCDRSPLAREVYLQKEVERLRVEIARSEEVNRLLLAELEDCRGVVPPCEQYPPPRGGGSPVEPVALALPGTQLVVQLTQKENELARAKEALQAMKADRRRLREEKGDLVSQMKQLYSTLDEKEDQLRTFIRNYELHRKENEEATRALIVERESSDREKWEILRRARETTDRSLALRAQLDARDNRIKELEAELTMFLHNGSRASATNARQSLVAASRDSSKRQSLVTSSDSGDSPEWPLPHETVTAAIRKSLQNSTQHVAAAAQSGHYPQHPATTAQGASTMDRKGMVSVGHSRRSSLVSEITTSSDGVRPVTASDHSSPARLPHSLANSLEELNGLGPGRDKEKKRLSTFSMILGKGRSRKSEPYHHEVMTPQSSPAHGLLPLAHPEAVLLPPCTGTLPGALGGASAGDPVTKLQQAEAARVTAMSRWKSDTILAWLELNMSMPMYGKHCRENIKSGKVLLGLSDEELEKALGVANPLHKRKLRLAIEDYRQAEQDSSRCCLSRASELDHHWVAKTWLRDVGLPQYAQVFHSQLVDGRVLGSLGRKELEKLLGVTSKFHQTSILHAIELLRSVAFDREELSRRRQLCEVRDVDTVVWTNQRVMQWVRNVDLKQEFSEHLVSSGVHGALLVLEGSFTAEGLAAMLKIPHNNAFLRRHLASELAVIVDPSSKLPKPTFRMLPWGSALARSTTRRRACDAGAHHSARDTTEGEDSSLEARCPPATGHCSGRLQSEFFILNGHT</sequence>
<dbReference type="RefSeq" id="XP_032824023.1">
    <property type="nucleotide sequence ID" value="XM_032968132.1"/>
</dbReference>
<dbReference type="Pfam" id="PF00536">
    <property type="entry name" value="SAM_1"/>
    <property type="match status" value="2"/>
</dbReference>
<dbReference type="SUPFAM" id="SSF47769">
    <property type="entry name" value="SAM/Pointed domain"/>
    <property type="match status" value="2"/>
</dbReference>
<evidence type="ECO:0000259" key="3">
    <source>
        <dbReference type="PROSITE" id="PS50105"/>
    </source>
</evidence>
<feature type="region of interest" description="Disordered" evidence="2">
    <location>
        <begin position="300"/>
        <end position="372"/>
    </location>
</feature>